<dbReference type="Gene3D" id="3.40.640.10">
    <property type="entry name" value="Type I PLP-dependent aspartate aminotransferase-like (Major domain)"/>
    <property type="match status" value="1"/>
</dbReference>
<evidence type="ECO:0000256" key="8">
    <source>
        <dbReference type="ARBA" id="ARBA00029996"/>
    </source>
</evidence>
<protein>
    <recommendedName>
        <fullName evidence="4">threonine-phosphate decarboxylase</fullName>
        <ecNumber evidence="4">4.1.1.81</ecNumber>
    </recommendedName>
    <alternativeName>
        <fullName evidence="8">L-threonine-O-3-phosphate decarboxylase</fullName>
    </alternativeName>
</protein>
<feature type="domain" description="Aminotransferase class I/classII large" evidence="10">
    <location>
        <begin position="41"/>
        <end position="322"/>
    </location>
</feature>
<dbReference type="InterPro" id="IPR005860">
    <property type="entry name" value="CobD"/>
</dbReference>
<comment type="pathway">
    <text evidence="3">Cofactor biosynthesis; adenosylcobalamin biosynthesis.</text>
</comment>
<evidence type="ECO:0000256" key="5">
    <source>
        <dbReference type="ARBA" id="ARBA00022573"/>
    </source>
</evidence>
<evidence type="ECO:0000256" key="6">
    <source>
        <dbReference type="ARBA" id="ARBA00022898"/>
    </source>
</evidence>
<dbReference type="GO" id="GO:0048472">
    <property type="term" value="F:threonine-phosphate decarboxylase activity"/>
    <property type="evidence" value="ECO:0007669"/>
    <property type="project" value="UniProtKB-EC"/>
</dbReference>
<dbReference type="Proteomes" id="UP000186894">
    <property type="component" value="Unassembled WGS sequence"/>
</dbReference>
<dbReference type="GO" id="GO:0009236">
    <property type="term" value="P:cobalamin biosynthetic process"/>
    <property type="evidence" value="ECO:0007669"/>
    <property type="project" value="UniProtKB-UniPathway"/>
</dbReference>
<comment type="cofactor">
    <cofactor evidence="1">
        <name>pyridoxal 5'-phosphate</name>
        <dbReference type="ChEBI" id="CHEBI:597326"/>
    </cofactor>
</comment>
<comment type="catalytic activity">
    <reaction evidence="9">
        <text>O-phospho-L-threonine + H(+) = (R)-1-aminopropan-2-yl phosphate + CO2</text>
        <dbReference type="Rhea" id="RHEA:11492"/>
        <dbReference type="ChEBI" id="CHEBI:15378"/>
        <dbReference type="ChEBI" id="CHEBI:16526"/>
        <dbReference type="ChEBI" id="CHEBI:58563"/>
        <dbReference type="ChEBI" id="CHEBI:58675"/>
        <dbReference type="EC" id="4.1.1.81"/>
    </reaction>
</comment>
<dbReference type="NCBIfam" id="TIGR01140">
    <property type="entry name" value="L_thr_O3P_dcar"/>
    <property type="match status" value="1"/>
</dbReference>
<evidence type="ECO:0000256" key="4">
    <source>
        <dbReference type="ARBA" id="ARBA00012285"/>
    </source>
</evidence>
<comment type="function">
    <text evidence="2">Decarboxylates L-threonine-O-3-phosphate to yield (R)-1-amino-2-propanol O-2-phosphate, the precursor for the linkage between the nucleotide loop and the corrin ring in cobalamin.</text>
</comment>
<sequence>MAGAIQHGGGLAAASARYGGRINDWLDLSTGINPCPPALPALDPRVWHRLPDRELEEEARFAARDFYGSGNILPLTVPGTQSAIQLLPRLLKPGKRAAILSPTYGEYGRSFALNAMPVDTISTLADISQDHGLVVVVNPNNPTGRMFEPGVLIDLAMAMRNWGGVLVVDEAFGDCQPQLSLVPEVEQHDNLVIFRSFGKFFGMAGVRLGFVIAGDAISQVFTEGLGPWAVSGPALALASNLLQGDTDTIRQQIARRSAGLARVLAGAGLQLAGSTPLFSLVEHAQAAVLHDHLCRDHILTRIFDYAPHWLRVGLTPNEDCDQRLAASLKTWMAKVGAQS</sequence>
<keyword evidence="7" id="KW-0456">Lyase</keyword>
<evidence type="ECO:0000259" key="10">
    <source>
        <dbReference type="Pfam" id="PF00155"/>
    </source>
</evidence>
<keyword evidence="12" id="KW-1185">Reference proteome</keyword>
<dbReference type="InterPro" id="IPR015421">
    <property type="entry name" value="PyrdxlP-dep_Trfase_major"/>
</dbReference>
<organism evidence="11 12">
    <name type="scientific">Rhizobium oryziradicis</name>
    <dbReference type="NCBI Taxonomy" id="1867956"/>
    <lineage>
        <taxon>Bacteria</taxon>
        <taxon>Pseudomonadati</taxon>
        <taxon>Pseudomonadota</taxon>
        <taxon>Alphaproteobacteria</taxon>
        <taxon>Hyphomicrobiales</taxon>
        <taxon>Rhizobiaceae</taxon>
        <taxon>Rhizobium/Agrobacterium group</taxon>
        <taxon>Rhizobium</taxon>
    </lineage>
</organism>
<dbReference type="RefSeq" id="WP_075640836.1">
    <property type="nucleotide sequence ID" value="NZ_MKIM01000028.1"/>
</dbReference>
<evidence type="ECO:0000313" key="12">
    <source>
        <dbReference type="Proteomes" id="UP000186894"/>
    </source>
</evidence>
<dbReference type="UniPathway" id="UPA00148"/>
<reference evidence="11 12" key="1">
    <citation type="submission" date="2016-09" db="EMBL/GenBank/DDBJ databases">
        <title>Rhizobium oryziradicis sp. nov., isolated from the root of rice.</title>
        <authorList>
            <person name="Zhao J."/>
            <person name="Zhang X."/>
        </authorList>
    </citation>
    <scope>NUCLEOTIDE SEQUENCE [LARGE SCALE GENOMIC DNA]</scope>
    <source>
        <strain evidence="11 12">N19</strain>
    </source>
</reference>
<dbReference type="EC" id="4.1.1.81" evidence="4"/>
<comment type="caution">
    <text evidence="11">The sequence shown here is derived from an EMBL/GenBank/DDBJ whole genome shotgun (WGS) entry which is preliminary data.</text>
</comment>
<gene>
    <name evidence="11" type="ORF">BJF95_21855</name>
</gene>
<dbReference type="CDD" id="cd00609">
    <property type="entry name" value="AAT_like"/>
    <property type="match status" value="1"/>
</dbReference>
<dbReference type="InterPro" id="IPR015424">
    <property type="entry name" value="PyrdxlP-dep_Trfase"/>
</dbReference>
<dbReference type="OrthoDB" id="9799304at2"/>
<evidence type="ECO:0000256" key="2">
    <source>
        <dbReference type="ARBA" id="ARBA00003444"/>
    </source>
</evidence>
<dbReference type="Pfam" id="PF00155">
    <property type="entry name" value="Aminotran_1_2"/>
    <property type="match status" value="1"/>
</dbReference>
<proteinExistence type="predicted"/>
<dbReference type="EMBL" id="MKIM01000028">
    <property type="protein sequence ID" value="OLP43515.1"/>
    <property type="molecule type" value="Genomic_DNA"/>
</dbReference>
<keyword evidence="5" id="KW-0169">Cobalamin biosynthesis</keyword>
<dbReference type="SUPFAM" id="SSF53383">
    <property type="entry name" value="PLP-dependent transferases"/>
    <property type="match status" value="1"/>
</dbReference>
<evidence type="ECO:0000256" key="7">
    <source>
        <dbReference type="ARBA" id="ARBA00023239"/>
    </source>
</evidence>
<dbReference type="InterPro" id="IPR015422">
    <property type="entry name" value="PyrdxlP-dep_Trfase_small"/>
</dbReference>
<dbReference type="InterPro" id="IPR004839">
    <property type="entry name" value="Aminotransferase_I/II_large"/>
</dbReference>
<dbReference type="PANTHER" id="PTHR42885">
    <property type="entry name" value="HISTIDINOL-PHOSPHATE AMINOTRANSFERASE-RELATED"/>
    <property type="match status" value="1"/>
</dbReference>
<keyword evidence="6" id="KW-0663">Pyridoxal phosphate</keyword>
<dbReference type="AlphaFoldDB" id="A0A1Q8ZNP0"/>
<evidence type="ECO:0000256" key="9">
    <source>
        <dbReference type="ARBA" id="ARBA00048531"/>
    </source>
</evidence>
<evidence type="ECO:0000313" key="11">
    <source>
        <dbReference type="EMBL" id="OLP43515.1"/>
    </source>
</evidence>
<dbReference type="Gene3D" id="3.90.1150.10">
    <property type="entry name" value="Aspartate Aminotransferase, domain 1"/>
    <property type="match status" value="1"/>
</dbReference>
<dbReference type="STRING" id="1867956.BJF95_21855"/>
<name>A0A1Q8ZNP0_9HYPH</name>
<evidence type="ECO:0000256" key="3">
    <source>
        <dbReference type="ARBA" id="ARBA00004953"/>
    </source>
</evidence>
<accession>A0A1Q8ZNP0</accession>
<evidence type="ECO:0000256" key="1">
    <source>
        <dbReference type="ARBA" id="ARBA00001933"/>
    </source>
</evidence>
<dbReference type="GO" id="GO:0030170">
    <property type="term" value="F:pyridoxal phosphate binding"/>
    <property type="evidence" value="ECO:0007669"/>
    <property type="project" value="InterPro"/>
</dbReference>
<dbReference type="PANTHER" id="PTHR42885:SF1">
    <property type="entry name" value="THREONINE-PHOSPHATE DECARBOXYLASE"/>
    <property type="match status" value="1"/>
</dbReference>